<protein>
    <recommendedName>
        <fullName evidence="3">Transposase</fullName>
    </recommendedName>
</protein>
<organism evidence="1 2">
    <name type="scientific">Mucor flavus</name>
    <dbReference type="NCBI Taxonomy" id="439312"/>
    <lineage>
        <taxon>Eukaryota</taxon>
        <taxon>Fungi</taxon>
        <taxon>Fungi incertae sedis</taxon>
        <taxon>Mucoromycota</taxon>
        <taxon>Mucoromycotina</taxon>
        <taxon>Mucoromycetes</taxon>
        <taxon>Mucorales</taxon>
        <taxon>Mucorineae</taxon>
        <taxon>Mucoraceae</taxon>
        <taxon>Mucor</taxon>
    </lineage>
</organism>
<dbReference type="InterPro" id="IPR036397">
    <property type="entry name" value="RNaseH_sf"/>
</dbReference>
<sequence>MKRVTLQPVSRNSPEILEARYTWTHEWAINSGMNHVENCVFVDEAGFNINMRSSFARLMRGTSAIVETPTTRAITHTVLGAITTNDVIALEIREPLKPKKI</sequence>
<accession>A0ABP9ZA69</accession>
<reference evidence="1 2" key="1">
    <citation type="submission" date="2024-04" db="EMBL/GenBank/DDBJ databases">
        <title>genome sequences of Mucor flavus KT1a and Helicostylum pulchrum KT1b strains isolated from the surface of a dry-aged beef.</title>
        <authorList>
            <person name="Toyotome T."/>
            <person name="Hosono M."/>
            <person name="Torimaru M."/>
            <person name="Fukuda K."/>
            <person name="Mikami N."/>
        </authorList>
    </citation>
    <scope>NUCLEOTIDE SEQUENCE [LARGE SCALE GENOMIC DNA]</scope>
    <source>
        <strain evidence="1 2">KT1a</strain>
    </source>
</reference>
<name>A0ABP9ZA69_9FUNG</name>
<dbReference type="Proteomes" id="UP001473302">
    <property type="component" value="Unassembled WGS sequence"/>
</dbReference>
<comment type="caution">
    <text evidence="1">The sequence shown here is derived from an EMBL/GenBank/DDBJ whole genome shotgun (WGS) entry which is preliminary data.</text>
</comment>
<dbReference type="Gene3D" id="3.30.420.10">
    <property type="entry name" value="Ribonuclease H-like superfamily/Ribonuclease H"/>
    <property type="match status" value="1"/>
</dbReference>
<evidence type="ECO:0000313" key="2">
    <source>
        <dbReference type="Proteomes" id="UP001473302"/>
    </source>
</evidence>
<gene>
    <name evidence="1" type="ORF">MFLAVUS_009548</name>
</gene>
<evidence type="ECO:0000313" key="1">
    <source>
        <dbReference type="EMBL" id="GAA5816026.1"/>
    </source>
</evidence>
<evidence type="ECO:0008006" key="3">
    <source>
        <dbReference type="Google" id="ProtNLM"/>
    </source>
</evidence>
<keyword evidence="2" id="KW-1185">Reference proteome</keyword>
<dbReference type="EMBL" id="BAABUK010000029">
    <property type="protein sequence ID" value="GAA5816026.1"/>
    <property type="molecule type" value="Genomic_DNA"/>
</dbReference>
<proteinExistence type="predicted"/>